<dbReference type="Pfam" id="PF00497">
    <property type="entry name" value="SBP_bac_3"/>
    <property type="match status" value="1"/>
</dbReference>
<keyword evidence="1" id="KW-0732">Signal</keyword>
<feature type="chain" id="PRO_5014828367" description="Solute-binding protein family 3/N-terminal domain-containing protein" evidence="1">
    <location>
        <begin position="30"/>
        <end position="282"/>
    </location>
</feature>
<evidence type="ECO:0000313" key="4">
    <source>
        <dbReference type="Proteomes" id="UP000235916"/>
    </source>
</evidence>
<accession>A0A2N8KRH9</accession>
<sequence>MLRSRPVACRRQTVLGLLLGAVAGGAASAAALVGREARAGAVRQPLLISYNDDYAPYSFVDPQLHPQRVQGILPDLLQALLKDLDSVQLEALGLPWRRAQAMVKLGQADGLCTFASDERRQYALFNELPLVELRPHLFFSARHPQRAQLERLRSREDLKAFHLVDQKGNQWAEQVLADFPHVEWTMGHDAVFRMVLAARGDVHVSLSPLVTQWRLKKLAIQAQVMSIPAPYLAANVPFHLGLRQDFPDARQILAHLDRRLAQAGSAALIESIVRPYHSATSS</sequence>
<evidence type="ECO:0000259" key="2">
    <source>
        <dbReference type="Pfam" id="PF00497"/>
    </source>
</evidence>
<comment type="caution">
    <text evidence="3">The sequence shown here is derived from an EMBL/GenBank/DDBJ whole genome shotgun (WGS) entry which is preliminary data.</text>
</comment>
<evidence type="ECO:0000313" key="3">
    <source>
        <dbReference type="EMBL" id="PND36056.1"/>
    </source>
</evidence>
<feature type="signal peptide" evidence="1">
    <location>
        <begin position="1"/>
        <end position="29"/>
    </location>
</feature>
<dbReference type="Proteomes" id="UP000235916">
    <property type="component" value="Unassembled WGS sequence"/>
</dbReference>
<name>A0A2N8KRH9_9BURK</name>
<organism evidence="3 4">
    <name type="scientific">Kinneretia aquatilis</name>
    <dbReference type="NCBI Taxonomy" id="2070761"/>
    <lineage>
        <taxon>Bacteria</taxon>
        <taxon>Pseudomonadati</taxon>
        <taxon>Pseudomonadota</taxon>
        <taxon>Betaproteobacteria</taxon>
        <taxon>Burkholderiales</taxon>
        <taxon>Sphaerotilaceae</taxon>
        <taxon>Roseateles</taxon>
    </lineage>
</organism>
<dbReference type="AlphaFoldDB" id="A0A2N8KRH9"/>
<proteinExistence type="predicted"/>
<evidence type="ECO:0000256" key="1">
    <source>
        <dbReference type="SAM" id="SignalP"/>
    </source>
</evidence>
<keyword evidence="4" id="KW-1185">Reference proteome</keyword>
<dbReference type="Gene3D" id="3.40.190.10">
    <property type="entry name" value="Periplasmic binding protein-like II"/>
    <property type="match status" value="2"/>
</dbReference>
<dbReference type="InterPro" id="IPR001638">
    <property type="entry name" value="Solute-binding_3/MltF_N"/>
</dbReference>
<feature type="domain" description="Solute-binding protein family 3/N-terminal" evidence="2">
    <location>
        <begin position="48"/>
        <end position="130"/>
    </location>
</feature>
<dbReference type="RefSeq" id="WP_102769833.1">
    <property type="nucleotide sequence ID" value="NZ_POSP01000004.1"/>
</dbReference>
<reference evidence="3 4" key="1">
    <citation type="submission" date="2018-01" db="EMBL/GenBank/DDBJ databases">
        <title>Draft genome sequence of Paucibacter aquatile CR182 isolated from freshwater of the Nakdong River.</title>
        <authorList>
            <person name="Choi A."/>
            <person name="Chung E.J."/>
        </authorList>
    </citation>
    <scope>NUCLEOTIDE SEQUENCE [LARGE SCALE GENOMIC DNA]</scope>
    <source>
        <strain evidence="3 4">CR182</strain>
    </source>
</reference>
<dbReference type="OrthoDB" id="8884471at2"/>
<gene>
    <name evidence="3" type="ORF">C1O66_20180</name>
</gene>
<dbReference type="SUPFAM" id="SSF53850">
    <property type="entry name" value="Periplasmic binding protein-like II"/>
    <property type="match status" value="1"/>
</dbReference>
<dbReference type="EMBL" id="POSP01000004">
    <property type="protein sequence ID" value="PND36056.1"/>
    <property type="molecule type" value="Genomic_DNA"/>
</dbReference>
<protein>
    <recommendedName>
        <fullName evidence="2">Solute-binding protein family 3/N-terminal domain-containing protein</fullName>
    </recommendedName>
</protein>